<name>A0A4C1Y889_EUMVA</name>
<dbReference type="Proteomes" id="UP000299102">
    <property type="component" value="Unassembled WGS sequence"/>
</dbReference>
<gene>
    <name evidence="2" type="ORF">EVAR_50863_1</name>
</gene>
<sequence length="174" mass="18625">MDGGRRRGASPGRAAVVLHRDELRDELISTSWQVCLARVPALRPGAFTTILVMREISSVHVSACTCLQVAVAAIKSLPTITRASGVSRASRAGRKVECRRRKWAGGNNSLDETEQSKPILHACILCGPSRNDILLFGTAYDKQLEFRMHGPKTSPLARRRPAGAAGAAGAAGRV</sequence>
<proteinExistence type="predicted"/>
<evidence type="ECO:0000313" key="3">
    <source>
        <dbReference type="Proteomes" id="UP000299102"/>
    </source>
</evidence>
<accession>A0A4C1Y889</accession>
<feature type="region of interest" description="Disordered" evidence="1">
    <location>
        <begin position="151"/>
        <end position="174"/>
    </location>
</feature>
<keyword evidence="3" id="KW-1185">Reference proteome</keyword>
<comment type="caution">
    <text evidence="2">The sequence shown here is derived from an EMBL/GenBank/DDBJ whole genome shotgun (WGS) entry which is preliminary data.</text>
</comment>
<dbReference type="AlphaFoldDB" id="A0A4C1Y889"/>
<organism evidence="2 3">
    <name type="scientific">Eumeta variegata</name>
    <name type="common">Bagworm moth</name>
    <name type="synonym">Eumeta japonica</name>
    <dbReference type="NCBI Taxonomy" id="151549"/>
    <lineage>
        <taxon>Eukaryota</taxon>
        <taxon>Metazoa</taxon>
        <taxon>Ecdysozoa</taxon>
        <taxon>Arthropoda</taxon>
        <taxon>Hexapoda</taxon>
        <taxon>Insecta</taxon>
        <taxon>Pterygota</taxon>
        <taxon>Neoptera</taxon>
        <taxon>Endopterygota</taxon>
        <taxon>Lepidoptera</taxon>
        <taxon>Glossata</taxon>
        <taxon>Ditrysia</taxon>
        <taxon>Tineoidea</taxon>
        <taxon>Psychidae</taxon>
        <taxon>Oiketicinae</taxon>
        <taxon>Eumeta</taxon>
    </lineage>
</organism>
<reference evidence="2 3" key="1">
    <citation type="journal article" date="2019" name="Commun. Biol.">
        <title>The bagworm genome reveals a unique fibroin gene that provides high tensile strength.</title>
        <authorList>
            <person name="Kono N."/>
            <person name="Nakamura H."/>
            <person name="Ohtoshi R."/>
            <person name="Tomita M."/>
            <person name="Numata K."/>
            <person name="Arakawa K."/>
        </authorList>
    </citation>
    <scope>NUCLEOTIDE SEQUENCE [LARGE SCALE GENOMIC DNA]</scope>
</reference>
<dbReference type="EMBL" id="BGZK01001085">
    <property type="protein sequence ID" value="GBP70757.1"/>
    <property type="molecule type" value="Genomic_DNA"/>
</dbReference>
<protein>
    <submittedName>
        <fullName evidence="2">Uncharacterized protein</fullName>
    </submittedName>
</protein>
<evidence type="ECO:0000256" key="1">
    <source>
        <dbReference type="SAM" id="MobiDB-lite"/>
    </source>
</evidence>
<evidence type="ECO:0000313" key="2">
    <source>
        <dbReference type="EMBL" id="GBP70757.1"/>
    </source>
</evidence>
<feature type="compositionally biased region" description="Low complexity" evidence="1">
    <location>
        <begin position="162"/>
        <end position="174"/>
    </location>
</feature>